<dbReference type="AlphaFoldDB" id="A0AAE0FBG8"/>
<evidence type="ECO:0000313" key="4">
    <source>
        <dbReference type="Proteomes" id="UP001190700"/>
    </source>
</evidence>
<dbReference type="Proteomes" id="UP001190700">
    <property type="component" value="Unassembled WGS sequence"/>
</dbReference>
<organism evidence="3 4">
    <name type="scientific">Cymbomonas tetramitiformis</name>
    <dbReference type="NCBI Taxonomy" id="36881"/>
    <lineage>
        <taxon>Eukaryota</taxon>
        <taxon>Viridiplantae</taxon>
        <taxon>Chlorophyta</taxon>
        <taxon>Pyramimonadophyceae</taxon>
        <taxon>Pyramimonadales</taxon>
        <taxon>Pyramimonadaceae</taxon>
        <taxon>Cymbomonas</taxon>
    </lineage>
</organism>
<evidence type="ECO:0008006" key="5">
    <source>
        <dbReference type="Google" id="ProtNLM"/>
    </source>
</evidence>
<feature type="transmembrane region" description="Helical" evidence="2">
    <location>
        <begin position="685"/>
        <end position="710"/>
    </location>
</feature>
<protein>
    <recommendedName>
        <fullName evidence="5">Right handed beta helix domain-containing protein</fullName>
    </recommendedName>
</protein>
<feature type="transmembrane region" description="Helical" evidence="2">
    <location>
        <begin position="848"/>
        <end position="876"/>
    </location>
</feature>
<dbReference type="SMART" id="SM00710">
    <property type="entry name" value="PbH1"/>
    <property type="match status" value="7"/>
</dbReference>
<feature type="compositionally biased region" description="Gly residues" evidence="1">
    <location>
        <begin position="935"/>
        <end position="951"/>
    </location>
</feature>
<sequence>MVVDCFVGENFAENEGGGGRFDNNEFVHIENSTFSGNRADYLGGGVSAQDSENFEMGHSVIRQNYAENGFGGVEVSDLRQRVHMWDLLVHDNCSPFETGGLGFRVEADTADILLERSTFINNSICGLKLRTCDSQPRDGQALSITNWREYSHFTSVVTIKDVYFENSGWNDPGDINSGGAMLLYQVSNVTLTNATFVNNYGFSGGGLRVDGGYGMFRSNIGLSNLNFTENRAVYGGAISISGFVNMSLDHAHIERDSADWGSGVYVLATNVTVTWDDLHGVDTKGTKFGDLLMWDNGEDYDYALPQTPQCGAAAQAEGKHVWGCSCEGCIVYSTGVTSTALMQNGTMLPPGTQVQGASREVISPPPVFLALDDYGNVFPPLDDMTTGLIAGTLLEYLVWDAASATHVLGGNATVDGTLVQYTAQGAEFTSLQVAAIPGSLIVVSFQAMETLWDTVELHVALDACSEGQIYLEIDKRCVSCSPGYIKFDNSTTECTECPTGLTCLGKDRYVLEDGYYMAPQSDTLCGRQDAECVLRRVVHCDDREEACASGVEEARENTPGSTEIPLETLCMSGYKSSVVLCSSCEEGHYYTYRGSCEECESVASLVARLVLSSILLAAGVVALARWVHANSLKDDGATRLHFYFKAAKNASVGADCVTIAVNHIQMMSQVRIVFNSDQIPAGMRLFFNTFAIFSISVLEILGLPCLWYRLFGTSPIDDHRNIINLVLHCVLPVLIAAPMPYLYFTGRIAQFRKDMRSISQKDLQGGPREPSNLKRKSIVDSFQSQHEKSIPFWVTVYLPLAFFLLIFIHPLVTTHLFQMFNCREYYFLGAHRVAWLEMDRSVQCFTSAWWVSAGMSIVVIIGYVVGFPMGLGLLLLRLRRCKRVRSKQTGECHLVDKSRLILTQGCTWQMVPPKGEPEPVELMIIEPADASGVAGSGAGLGEPGSGAGFGEPGFEETESTTARRSEIPGSGASEGCKKKATSMKGVETALDEPMAHLLVGSLVLPFQRRYYYWTILDMLRRLLQTSVVRASPPSAVSMIAEPLSLPPSLLQTPAPLLAPAQAGGGGVPNLRGLHSAHMPS</sequence>
<evidence type="ECO:0000256" key="2">
    <source>
        <dbReference type="SAM" id="Phobius"/>
    </source>
</evidence>
<accession>A0AAE0FBG8</accession>
<dbReference type="Gene3D" id="2.160.20.10">
    <property type="entry name" value="Single-stranded right-handed beta-helix, Pectin lyase-like"/>
    <property type="match status" value="1"/>
</dbReference>
<reference evidence="3 4" key="1">
    <citation type="journal article" date="2015" name="Genome Biol. Evol.">
        <title>Comparative Genomics of a Bacterivorous Green Alga Reveals Evolutionary Causalities and Consequences of Phago-Mixotrophic Mode of Nutrition.</title>
        <authorList>
            <person name="Burns J.A."/>
            <person name="Paasch A."/>
            <person name="Narechania A."/>
            <person name="Kim E."/>
        </authorList>
    </citation>
    <scope>NUCLEOTIDE SEQUENCE [LARGE SCALE GENOMIC DNA]</scope>
    <source>
        <strain evidence="3 4">PLY_AMNH</strain>
    </source>
</reference>
<name>A0AAE0FBG8_9CHLO</name>
<dbReference type="InterPro" id="IPR011050">
    <property type="entry name" value="Pectin_lyase_fold/virulence"/>
</dbReference>
<evidence type="ECO:0000256" key="1">
    <source>
        <dbReference type="SAM" id="MobiDB-lite"/>
    </source>
</evidence>
<dbReference type="SUPFAM" id="SSF57184">
    <property type="entry name" value="Growth factor receptor domain"/>
    <property type="match status" value="1"/>
</dbReference>
<keyword evidence="2" id="KW-0472">Membrane</keyword>
<feature type="transmembrane region" description="Helical" evidence="2">
    <location>
        <begin position="605"/>
        <end position="624"/>
    </location>
</feature>
<dbReference type="InterPro" id="IPR006626">
    <property type="entry name" value="PbH1"/>
</dbReference>
<keyword evidence="2" id="KW-0812">Transmembrane</keyword>
<gene>
    <name evidence="3" type="ORF">CYMTET_34308</name>
</gene>
<comment type="caution">
    <text evidence="3">The sequence shown here is derived from an EMBL/GenBank/DDBJ whole genome shotgun (WGS) entry which is preliminary data.</text>
</comment>
<dbReference type="InterPro" id="IPR009030">
    <property type="entry name" value="Growth_fac_rcpt_cys_sf"/>
</dbReference>
<feature type="region of interest" description="Disordered" evidence="1">
    <location>
        <begin position="935"/>
        <end position="978"/>
    </location>
</feature>
<dbReference type="EMBL" id="LGRX02021538">
    <property type="protein sequence ID" value="KAK3256560.1"/>
    <property type="molecule type" value="Genomic_DNA"/>
</dbReference>
<dbReference type="PANTHER" id="PTHR11319:SF35">
    <property type="entry name" value="OUTER MEMBRANE PROTEIN PMPC-RELATED"/>
    <property type="match status" value="1"/>
</dbReference>
<keyword evidence="2" id="KW-1133">Transmembrane helix</keyword>
<dbReference type="PANTHER" id="PTHR11319">
    <property type="entry name" value="G PROTEIN-COUPLED RECEPTOR-RELATED"/>
    <property type="match status" value="1"/>
</dbReference>
<dbReference type="SUPFAM" id="SSF51126">
    <property type="entry name" value="Pectin lyase-like"/>
    <property type="match status" value="1"/>
</dbReference>
<dbReference type="InterPro" id="IPR012334">
    <property type="entry name" value="Pectin_lyas_fold"/>
</dbReference>
<proteinExistence type="predicted"/>
<evidence type="ECO:0000313" key="3">
    <source>
        <dbReference type="EMBL" id="KAK3256560.1"/>
    </source>
</evidence>
<feature type="transmembrane region" description="Helical" evidence="2">
    <location>
        <begin position="790"/>
        <end position="811"/>
    </location>
</feature>
<keyword evidence="4" id="KW-1185">Reference proteome</keyword>
<feature type="transmembrane region" description="Helical" evidence="2">
    <location>
        <begin position="722"/>
        <end position="744"/>
    </location>
</feature>